<comment type="caution">
    <text evidence="4">The sequence shown here is derived from an EMBL/GenBank/DDBJ whole genome shotgun (WGS) entry which is preliminary data.</text>
</comment>
<dbReference type="Gene3D" id="3.40.462.20">
    <property type="match status" value="1"/>
</dbReference>
<organism evidence="4 5">
    <name type="scientific">Staphylotrichum longicolle</name>
    <dbReference type="NCBI Taxonomy" id="669026"/>
    <lineage>
        <taxon>Eukaryota</taxon>
        <taxon>Fungi</taxon>
        <taxon>Dikarya</taxon>
        <taxon>Ascomycota</taxon>
        <taxon>Pezizomycotina</taxon>
        <taxon>Sordariomycetes</taxon>
        <taxon>Sordariomycetidae</taxon>
        <taxon>Sordariales</taxon>
        <taxon>Chaetomiaceae</taxon>
        <taxon>Staphylotrichum</taxon>
    </lineage>
</organism>
<gene>
    <name evidence="4" type="ORF">NEMBOFW57_005573</name>
</gene>
<proteinExistence type="predicted"/>
<dbReference type="PANTHER" id="PTHR42973">
    <property type="entry name" value="BINDING OXIDOREDUCTASE, PUTATIVE (AFU_ORTHOLOGUE AFUA_1G17690)-RELATED"/>
    <property type="match status" value="1"/>
</dbReference>
<evidence type="ECO:0000256" key="3">
    <source>
        <dbReference type="ARBA" id="ARBA00023002"/>
    </source>
</evidence>
<dbReference type="AlphaFoldDB" id="A0AAD4EXK4"/>
<evidence type="ECO:0000256" key="1">
    <source>
        <dbReference type="ARBA" id="ARBA00022630"/>
    </source>
</evidence>
<keyword evidence="1" id="KW-0285">Flavoprotein</keyword>
<dbReference type="InterPro" id="IPR050416">
    <property type="entry name" value="FAD-linked_Oxidoreductase"/>
</dbReference>
<evidence type="ECO:0000313" key="4">
    <source>
        <dbReference type="EMBL" id="KAG7289210.1"/>
    </source>
</evidence>
<sequence length="232" mass="25194">MTYVPQLGGYVVLTDQFHATHDDVSTPPAVFGAFHDASLPTLVANTRLANVSQLSRDIEQAAGDRQTWWDTTVKATATPDLLLDIVPLFEEHAARLLAAAAADNSTVTPYLVYQAISSNILKAMQVNGGNALGLKPEDGPIMIVQLTATWTSAALDEVVESSSKELIGKVDALAESRGARSKNGYIYMNYAGQTQNVFAGYGKDNSARLRSVARKYDPKGKIRDLWKGYFKL</sequence>
<accession>A0AAD4EXK4</accession>
<keyword evidence="3" id="KW-0560">Oxidoreductase</keyword>
<dbReference type="Proteomes" id="UP001197093">
    <property type="component" value="Unassembled WGS sequence"/>
</dbReference>
<keyword evidence="5" id="KW-1185">Reference proteome</keyword>
<dbReference type="GO" id="GO:0016491">
    <property type="term" value="F:oxidoreductase activity"/>
    <property type="evidence" value="ECO:0007669"/>
    <property type="project" value="UniProtKB-KW"/>
</dbReference>
<evidence type="ECO:0000313" key="5">
    <source>
        <dbReference type="Proteomes" id="UP001197093"/>
    </source>
</evidence>
<evidence type="ECO:0000256" key="2">
    <source>
        <dbReference type="ARBA" id="ARBA00022827"/>
    </source>
</evidence>
<reference evidence="4" key="1">
    <citation type="submission" date="2023-02" db="EMBL/GenBank/DDBJ databases">
        <authorList>
            <person name="Palmer J.M."/>
        </authorList>
    </citation>
    <scope>NUCLEOTIDE SEQUENCE</scope>
    <source>
        <strain evidence="4">FW57</strain>
    </source>
</reference>
<dbReference type="PANTHER" id="PTHR42973:SF54">
    <property type="entry name" value="FAD-BINDING PCMH-TYPE DOMAIN-CONTAINING PROTEIN"/>
    <property type="match status" value="1"/>
</dbReference>
<dbReference type="InterPro" id="IPR016169">
    <property type="entry name" value="FAD-bd_PCMH_sub2"/>
</dbReference>
<keyword evidence="2" id="KW-0274">FAD</keyword>
<name>A0AAD4EXK4_9PEZI</name>
<dbReference type="Gene3D" id="3.30.465.10">
    <property type="match status" value="1"/>
</dbReference>
<protein>
    <submittedName>
        <fullName evidence="4">Uncharacterized protein</fullName>
    </submittedName>
</protein>
<dbReference type="EMBL" id="JAHCVI010000002">
    <property type="protein sequence ID" value="KAG7289210.1"/>
    <property type="molecule type" value="Genomic_DNA"/>
</dbReference>